<dbReference type="SMART" id="SM00355">
    <property type="entry name" value="ZnF_C2H2"/>
    <property type="match status" value="4"/>
</dbReference>
<dbReference type="SUPFAM" id="SSF57667">
    <property type="entry name" value="beta-beta-alpha zinc fingers"/>
    <property type="match status" value="3"/>
</dbReference>
<dbReference type="FunFam" id="3.30.160.60:FF:002343">
    <property type="entry name" value="Zinc finger protein 33A"/>
    <property type="match status" value="2"/>
</dbReference>
<dbReference type="EMBL" id="JAOPHQ010002041">
    <property type="protein sequence ID" value="KAK0148349.1"/>
    <property type="molecule type" value="Genomic_DNA"/>
</dbReference>
<protein>
    <submittedName>
        <fullName evidence="11">Zinc finger protein 3</fullName>
    </submittedName>
</protein>
<evidence type="ECO:0000256" key="5">
    <source>
        <dbReference type="ARBA" id="ARBA00022833"/>
    </source>
</evidence>
<sequence length="274" mass="31949">MLRNWSTAIVRVYMAASNPIHWPEHVIPRNNKLIRESDVSADSCQFTSGVKSQLTQRRYYPVPSVRGAMEWINPSGDWPPPIHRSLLSRASQSLPRTRPKDQLDCYWNYLLYNCQHPNSRYTGVFTQERECTAVESVGKLLINLKHQRIHTGENLYHCQECGKTFSQSNTLKIHQRIHTGEKLYHCQQCGNTFTKSTDLKRHQRIHTGEKPYQCQQCGKTFTRSNTLKIHQHIHTGEKPYQCQQCGNTFSDYRSLKIHQRIHTGEKPYHCQQCG</sequence>
<comment type="subcellular location">
    <subcellularLocation>
        <location evidence="1">Nucleus</location>
    </subcellularLocation>
</comment>
<feature type="domain" description="C2H2-type" evidence="10">
    <location>
        <begin position="212"/>
        <end position="239"/>
    </location>
</feature>
<keyword evidence="6" id="KW-0805">Transcription regulation</keyword>
<dbReference type="PANTHER" id="PTHR23235">
    <property type="entry name" value="KRUEPPEL-LIKE TRANSCRIPTION FACTOR"/>
    <property type="match status" value="1"/>
</dbReference>
<dbReference type="GO" id="GO:0000981">
    <property type="term" value="F:DNA-binding transcription factor activity, RNA polymerase II-specific"/>
    <property type="evidence" value="ECO:0007669"/>
    <property type="project" value="TreeGrafter"/>
</dbReference>
<evidence type="ECO:0000259" key="10">
    <source>
        <dbReference type="PROSITE" id="PS50157"/>
    </source>
</evidence>
<dbReference type="PROSITE" id="PS00028">
    <property type="entry name" value="ZINC_FINGER_C2H2_1"/>
    <property type="match status" value="4"/>
</dbReference>
<reference evidence="11" key="1">
    <citation type="journal article" date="2023" name="Front. Mar. Sci.">
        <title>A new Merluccius polli reference genome to investigate the effects of global change in West African waters.</title>
        <authorList>
            <person name="Mateo J.L."/>
            <person name="Blanco-Fernandez C."/>
            <person name="Garcia-Vazquez E."/>
            <person name="Machado-Schiaffino G."/>
        </authorList>
    </citation>
    <scope>NUCLEOTIDE SEQUENCE</scope>
    <source>
        <strain evidence="11">C29</strain>
        <tissue evidence="11">Fin</tissue>
    </source>
</reference>
<organism evidence="11 12">
    <name type="scientific">Merluccius polli</name>
    <name type="common">Benguela hake</name>
    <name type="synonym">Merluccius cadenati</name>
    <dbReference type="NCBI Taxonomy" id="89951"/>
    <lineage>
        <taxon>Eukaryota</taxon>
        <taxon>Metazoa</taxon>
        <taxon>Chordata</taxon>
        <taxon>Craniata</taxon>
        <taxon>Vertebrata</taxon>
        <taxon>Euteleostomi</taxon>
        <taxon>Actinopterygii</taxon>
        <taxon>Neopterygii</taxon>
        <taxon>Teleostei</taxon>
        <taxon>Neoteleostei</taxon>
        <taxon>Acanthomorphata</taxon>
        <taxon>Zeiogadaria</taxon>
        <taxon>Gadariae</taxon>
        <taxon>Gadiformes</taxon>
        <taxon>Gadoidei</taxon>
        <taxon>Merlucciidae</taxon>
        <taxon>Merluccius</taxon>
    </lineage>
</organism>
<evidence type="ECO:0000256" key="1">
    <source>
        <dbReference type="ARBA" id="ARBA00004123"/>
    </source>
</evidence>
<evidence type="ECO:0000256" key="6">
    <source>
        <dbReference type="ARBA" id="ARBA00023015"/>
    </source>
</evidence>
<dbReference type="GO" id="GO:0005634">
    <property type="term" value="C:nucleus"/>
    <property type="evidence" value="ECO:0007669"/>
    <property type="project" value="UniProtKB-SubCell"/>
</dbReference>
<feature type="domain" description="C2H2-type" evidence="10">
    <location>
        <begin position="184"/>
        <end position="211"/>
    </location>
</feature>
<dbReference type="PROSITE" id="PS50157">
    <property type="entry name" value="ZINC_FINGER_C2H2_2"/>
    <property type="match status" value="4"/>
</dbReference>
<feature type="domain" description="C2H2-type" evidence="10">
    <location>
        <begin position="240"/>
        <end position="267"/>
    </location>
</feature>
<dbReference type="PANTHER" id="PTHR23235:SF178">
    <property type="entry name" value="C2H2-TYPE DOMAIN-CONTAINING PROTEIN-RELATED"/>
    <property type="match status" value="1"/>
</dbReference>
<evidence type="ECO:0000313" key="11">
    <source>
        <dbReference type="EMBL" id="KAK0148349.1"/>
    </source>
</evidence>
<accession>A0AA47MXH7</accession>
<comment type="caution">
    <text evidence="11">The sequence shown here is derived from an EMBL/GenBank/DDBJ whole genome shotgun (WGS) entry which is preliminary data.</text>
</comment>
<dbReference type="InterPro" id="IPR013087">
    <property type="entry name" value="Znf_C2H2_type"/>
</dbReference>
<dbReference type="Pfam" id="PF13465">
    <property type="entry name" value="zf-H2C2_2"/>
    <property type="match status" value="1"/>
</dbReference>
<keyword evidence="4 9" id="KW-0863">Zinc-finger</keyword>
<dbReference type="Gene3D" id="3.30.160.60">
    <property type="entry name" value="Classic Zinc Finger"/>
    <property type="match status" value="5"/>
</dbReference>
<dbReference type="FunFam" id="3.30.160.60:FF:000773">
    <property type="entry name" value="Zinc finger protein 44"/>
    <property type="match status" value="1"/>
</dbReference>
<dbReference type="AlphaFoldDB" id="A0AA47MXH7"/>
<proteinExistence type="predicted"/>
<gene>
    <name evidence="11" type="primary">Znf431_0</name>
    <name evidence="11" type="ORF">N1851_011685</name>
</gene>
<keyword evidence="2" id="KW-0479">Metal-binding</keyword>
<dbReference type="GO" id="GO:0000978">
    <property type="term" value="F:RNA polymerase II cis-regulatory region sequence-specific DNA binding"/>
    <property type="evidence" value="ECO:0007669"/>
    <property type="project" value="TreeGrafter"/>
</dbReference>
<name>A0AA47MXH7_MERPO</name>
<dbReference type="InterPro" id="IPR036236">
    <property type="entry name" value="Znf_C2H2_sf"/>
</dbReference>
<keyword evidence="12" id="KW-1185">Reference proteome</keyword>
<evidence type="ECO:0000256" key="8">
    <source>
        <dbReference type="ARBA" id="ARBA00023242"/>
    </source>
</evidence>
<dbReference type="Pfam" id="PF00096">
    <property type="entry name" value="zf-C2H2"/>
    <property type="match status" value="2"/>
</dbReference>
<dbReference type="FunFam" id="3.30.160.60:FF:000690">
    <property type="entry name" value="Zinc finger protein 354C"/>
    <property type="match status" value="1"/>
</dbReference>
<evidence type="ECO:0000256" key="7">
    <source>
        <dbReference type="ARBA" id="ARBA00023163"/>
    </source>
</evidence>
<evidence type="ECO:0000256" key="4">
    <source>
        <dbReference type="ARBA" id="ARBA00022771"/>
    </source>
</evidence>
<evidence type="ECO:0000256" key="9">
    <source>
        <dbReference type="PROSITE-ProRule" id="PRU00042"/>
    </source>
</evidence>
<evidence type="ECO:0000256" key="3">
    <source>
        <dbReference type="ARBA" id="ARBA00022737"/>
    </source>
</evidence>
<keyword evidence="5" id="KW-0862">Zinc</keyword>
<keyword evidence="3" id="KW-0677">Repeat</keyword>
<feature type="domain" description="C2H2-type" evidence="10">
    <location>
        <begin position="156"/>
        <end position="183"/>
    </location>
</feature>
<keyword evidence="7" id="KW-0804">Transcription</keyword>
<dbReference type="Proteomes" id="UP001174136">
    <property type="component" value="Unassembled WGS sequence"/>
</dbReference>
<evidence type="ECO:0000313" key="12">
    <source>
        <dbReference type="Proteomes" id="UP001174136"/>
    </source>
</evidence>
<evidence type="ECO:0000256" key="2">
    <source>
        <dbReference type="ARBA" id="ARBA00022723"/>
    </source>
</evidence>
<dbReference type="GO" id="GO:0008270">
    <property type="term" value="F:zinc ion binding"/>
    <property type="evidence" value="ECO:0007669"/>
    <property type="project" value="UniProtKB-KW"/>
</dbReference>
<keyword evidence="8" id="KW-0539">Nucleus</keyword>